<keyword evidence="3" id="KW-1185">Reference proteome</keyword>
<protein>
    <submittedName>
        <fullName evidence="2">Uncharacterized protein</fullName>
    </submittedName>
</protein>
<keyword evidence="1" id="KW-0812">Transmembrane</keyword>
<organism evidence="2 3">
    <name type="scientific">Sistotremastrum niveocremeum HHB9708</name>
    <dbReference type="NCBI Taxonomy" id="1314777"/>
    <lineage>
        <taxon>Eukaryota</taxon>
        <taxon>Fungi</taxon>
        <taxon>Dikarya</taxon>
        <taxon>Basidiomycota</taxon>
        <taxon>Agaricomycotina</taxon>
        <taxon>Agaricomycetes</taxon>
        <taxon>Sistotremastrales</taxon>
        <taxon>Sistotremastraceae</taxon>
        <taxon>Sertulicium</taxon>
        <taxon>Sertulicium niveocremeum</taxon>
    </lineage>
</organism>
<feature type="transmembrane region" description="Helical" evidence="1">
    <location>
        <begin position="12"/>
        <end position="36"/>
    </location>
</feature>
<dbReference type="OrthoDB" id="3354175at2759"/>
<evidence type="ECO:0000313" key="2">
    <source>
        <dbReference type="EMBL" id="KZS88306.1"/>
    </source>
</evidence>
<dbReference type="EMBL" id="KV419438">
    <property type="protein sequence ID" value="KZS88306.1"/>
    <property type="molecule type" value="Genomic_DNA"/>
</dbReference>
<dbReference type="Proteomes" id="UP000076722">
    <property type="component" value="Unassembled WGS sequence"/>
</dbReference>
<feature type="transmembrane region" description="Helical" evidence="1">
    <location>
        <begin position="51"/>
        <end position="76"/>
    </location>
</feature>
<feature type="transmembrane region" description="Helical" evidence="1">
    <location>
        <begin position="140"/>
        <end position="163"/>
    </location>
</feature>
<dbReference type="STRING" id="1314777.A0A164P2Z9"/>
<dbReference type="AlphaFoldDB" id="A0A164P2Z9"/>
<evidence type="ECO:0000313" key="3">
    <source>
        <dbReference type="Proteomes" id="UP000076722"/>
    </source>
</evidence>
<gene>
    <name evidence="2" type="ORF">SISNIDRAFT_490316</name>
</gene>
<reference evidence="2 3" key="1">
    <citation type="journal article" date="2016" name="Mol. Biol. Evol.">
        <title>Comparative Genomics of Early-Diverging Mushroom-Forming Fungi Provides Insights into the Origins of Lignocellulose Decay Capabilities.</title>
        <authorList>
            <person name="Nagy L.G."/>
            <person name="Riley R."/>
            <person name="Tritt A."/>
            <person name="Adam C."/>
            <person name="Daum C."/>
            <person name="Floudas D."/>
            <person name="Sun H."/>
            <person name="Yadav J.S."/>
            <person name="Pangilinan J."/>
            <person name="Larsson K.H."/>
            <person name="Matsuura K."/>
            <person name="Barry K."/>
            <person name="Labutti K."/>
            <person name="Kuo R."/>
            <person name="Ohm R.A."/>
            <person name="Bhattacharya S.S."/>
            <person name="Shirouzu T."/>
            <person name="Yoshinaga Y."/>
            <person name="Martin F.M."/>
            <person name="Grigoriev I.V."/>
            <person name="Hibbett D.S."/>
        </authorList>
    </citation>
    <scope>NUCLEOTIDE SEQUENCE [LARGE SCALE GENOMIC DNA]</scope>
    <source>
        <strain evidence="2 3">HHB9708</strain>
    </source>
</reference>
<proteinExistence type="predicted"/>
<keyword evidence="1" id="KW-0472">Membrane</keyword>
<evidence type="ECO:0000256" key="1">
    <source>
        <dbReference type="SAM" id="Phobius"/>
    </source>
</evidence>
<name>A0A164P2Z9_9AGAM</name>
<feature type="transmembrane region" description="Helical" evidence="1">
    <location>
        <begin position="202"/>
        <end position="227"/>
    </location>
</feature>
<feature type="transmembrane region" description="Helical" evidence="1">
    <location>
        <begin position="290"/>
        <end position="311"/>
    </location>
</feature>
<feature type="transmembrane region" description="Helical" evidence="1">
    <location>
        <begin position="113"/>
        <end position="134"/>
    </location>
</feature>
<keyword evidence="1" id="KW-1133">Transmembrane helix</keyword>
<sequence length="414" mass="45627">MGIRSIALCNLLGIWLESIIYGVYLLLFLVTVYRIILRHRVPISTSSPSPAAITVLLLTLFAASTLHHAISLKMLIEAFISTRPKNVAKLSGVHYADLYFADAQNPLDVWRNWILLGMLVVGNGFLIYSCFHVWNRSYWISLIPTVLLAGTLVAGTFTIHLLLQTPSPVSRPHASPFVPAPNHQGSGHHGHEFHKRYTWYTVYFVLSFATNVVISFLLVLGGIYLLVPEPQPKFPDARKLYESNCTLATPPSTSYFLSLLRLISASASLYPIATLAVLLLFVLKSNALTIPLTILPQLLALVSTHIITLLYEPQLPTDLETGIGMSAQKSTIPDAPDLPPASSSPFYSLRNLPGTLRVPSASIPSDSLVRRPMLAPSFARISQNSVTLHGRPHHYHYVTAKALRSFHPPLPHAG</sequence>
<feature type="transmembrane region" description="Helical" evidence="1">
    <location>
        <begin position="259"/>
        <end position="283"/>
    </location>
</feature>
<accession>A0A164P2Z9</accession>